<evidence type="ECO:0000256" key="3">
    <source>
        <dbReference type="ARBA" id="ARBA00022691"/>
    </source>
</evidence>
<dbReference type="Proteomes" id="UP001501508">
    <property type="component" value="Unassembled WGS sequence"/>
</dbReference>
<feature type="domain" description="SAM-dependent MTase RsmB/NOP-type" evidence="6">
    <location>
        <begin position="112"/>
        <end position="378"/>
    </location>
</feature>
<sequence>MNFLIRHIEDILGHYDASVPMSVYLKNHFKKHPKLGSRDRKAISEGTYLYFRFAKLLPGSALPELIYNGLRHSGVKAEFLERMLLKEDPELPAKTTDPIPVPTTGLPAFSEGVTAEEWQKSLYSQPGTFIRARSRAVTEKLKRKGIEFTRTDEVTPGIPGCVGVQNGTDLEKALEPEDYVVQDWASQASMHHLLGYLDAAPLRLWDCCAGAGGKSLFLRDYRPDINILASDIRKSILVNLKERFIRYHLELPQIRALDGTDPSAMQKTLGSRTFDFVLCDAPCSGSGTWVRTPEQYFYFEKESLSYFQERQLAIAANTLPFLKEGGRLAYVTCSVFREENETVADLLVEKFGLKLVSRQLINGMRQKADTLFVAVLEK</sequence>
<feature type="binding site" evidence="5">
    <location>
        <position position="280"/>
    </location>
    <ligand>
        <name>S-adenosyl-L-methionine</name>
        <dbReference type="ChEBI" id="CHEBI:59789"/>
    </ligand>
</feature>
<dbReference type="PANTHER" id="PTHR22807">
    <property type="entry name" value="NOP2 YEAST -RELATED NOL1/NOP2/FMU SUN DOMAIN-CONTAINING"/>
    <property type="match status" value="1"/>
</dbReference>
<keyword evidence="3 5" id="KW-0949">S-adenosyl-L-methionine</keyword>
<evidence type="ECO:0000259" key="6">
    <source>
        <dbReference type="PROSITE" id="PS51686"/>
    </source>
</evidence>
<reference evidence="8" key="1">
    <citation type="journal article" date="2019" name="Int. J. Syst. Evol. Microbiol.">
        <title>The Global Catalogue of Microorganisms (GCM) 10K type strain sequencing project: providing services to taxonomists for standard genome sequencing and annotation.</title>
        <authorList>
            <consortium name="The Broad Institute Genomics Platform"/>
            <consortium name="The Broad Institute Genome Sequencing Center for Infectious Disease"/>
            <person name="Wu L."/>
            <person name="Ma J."/>
        </authorList>
    </citation>
    <scope>NUCLEOTIDE SEQUENCE [LARGE SCALE GENOMIC DNA]</scope>
    <source>
        <strain evidence="8">JCM 31920</strain>
    </source>
</reference>
<evidence type="ECO:0000256" key="1">
    <source>
        <dbReference type="ARBA" id="ARBA00022603"/>
    </source>
</evidence>
<evidence type="ECO:0000313" key="7">
    <source>
        <dbReference type="EMBL" id="GAA4439690.1"/>
    </source>
</evidence>
<dbReference type="SUPFAM" id="SSF53335">
    <property type="entry name" value="S-adenosyl-L-methionine-dependent methyltransferases"/>
    <property type="match status" value="1"/>
</dbReference>
<evidence type="ECO:0000256" key="2">
    <source>
        <dbReference type="ARBA" id="ARBA00022679"/>
    </source>
</evidence>
<accession>A0ABP8M0T4</accession>
<feature type="binding site" evidence="5">
    <location>
        <position position="231"/>
    </location>
    <ligand>
        <name>S-adenosyl-L-methionine</name>
        <dbReference type="ChEBI" id="CHEBI:59789"/>
    </ligand>
</feature>
<dbReference type="Gene3D" id="3.40.50.150">
    <property type="entry name" value="Vaccinia Virus protein VP39"/>
    <property type="match status" value="1"/>
</dbReference>
<dbReference type="Pfam" id="PF01189">
    <property type="entry name" value="Methyltr_RsmB-F"/>
    <property type="match status" value="1"/>
</dbReference>
<comment type="caution">
    <text evidence="5">Lacks conserved residue(s) required for the propagation of feature annotation.</text>
</comment>
<name>A0ABP8M0T4_9BACT</name>
<proteinExistence type="inferred from homology"/>
<dbReference type="PRINTS" id="PR02008">
    <property type="entry name" value="RCMTFAMILY"/>
</dbReference>
<keyword evidence="4 5" id="KW-0694">RNA-binding</keyword>
<gene>
    <name evidence="7" type="ORF">GCM10023091_22250</name>
</gene>
<protein>
    <recommendedName>
        <fullName evidence="6">SAM-dependent MTase RsmB/NOP-type domain-containing protein</fullName>
    </recommendedName>
</protein>
<evidence type="ECO:0000313" key="8">
    <source>
        <dbReference type="Proteomes" id="UP001501508"/>
    </source>
</evidence>
<dbReference type="InterPro" id="IPR049560">
    <property type="entry name" value="MeTrfase_RsmB-F_NOP2_cat"/>
</dbReference>
<keyword evidence="1 5" id="KW-0489">Methyltransferase</keyword>
<dbReference type="PANTHER" id="PTHR22807:SF30">
    <property type="entry name" value="28S RRNA (CYTOSINE(4447)-C(5))-METHYLTRANSFERASE-RELATED"/>
    <property type="match status" value="1"/>
</dbReference>
<dbReference type="InterPro" id="IPR029063">
    <property type="entry name" value="SAM-dependent_MTases_sf"/>
</dbReference>
<feature type="binding site" evidence="5">
    <location>
        <position position="258"/>
    </location>
    <ligand>
        <name>S-adenosyl-L-methionine</name>
        <dbReference type="ChEBI" id="CHEBI:59789"/>
    </ligand>
</feature>
<keyword evidence="2 5" id="KW-0808">Transferase</keyword>
<evidence type="ECO:0000256" key="5">
    <source>
        <dbReference type="PROSITE-ProRule" id="PRU01023"/>
    </source>
</evidence>
<dbReference type="PROSITE" id="PS51686">
    <property type="entry name" value="SAM_MT_RSMB_NOP"/>
    <property type="match status" value="1"/>
</dbReference>
<dbReference type="EMBL" id="BAABEY010000022">
    <property type="protein sequence ID" value="GAA4439690.1"/>
    <property type="molecule type" value="Genomic_DNA"/>
</dbReference>
<dbReference type="InterPro" id="IPR001678">
    <property type="entry name" value="MeTrfase_RsmB-F_NOP2_dom"/>
</dbReference>
<comment type="similarity">
    <text evidence="5">Belongs to the class I-like SAM-binding methyltransferase superfamily. RsmB/NOP family.</text>
</comment>
<feature type="active site" description="Nucleophile" evidence="5">
    <location>
        <position position="333"/>
    </location>
</feature>
<dbReference type="InterPro" id="IPR023267">
    <property type="entry name" value="RCMT"/>
</dbReference>
<comment type="caution">
    <text evidence="7">The sequence shown here is derived from an EMBL/GenBank/DDBJ whole genome shotgun (WGS) entry which is preliminary data.</text>
</comment>
<organism evidence="7 8">
    <name type="scientific">Ravibacter arvi</name>
    <dbReference type="NCBI Taxonomy" id="2051041"/>
    <lineage>
        <taxon>Bacteria</taxon>
        <taxon>Pseudomonadati</taxon>
        <taxon>Bacteroidota</taxon>
        <taxon>Cytophagia</taxon>
        <taxon>Cytophagales</taxon>
        <taxon>Spirosomataceae</taxon>
        <taxon>Ravibacter</taxon>
    </lineage>
</organism>
<keyword evidence="8" id="KW-1185">Reference proteome</keyword>
<dbReference type="CDD" id="cd02440">
    <property type="entry name" value="AdoMet_MTases"/>
    <property type="match status" value="1"/>
</dbReference>
<dbReference type="RefSeq" id="WP_345028885.1">
    <property type="nucleotide sequence ID" value="NZ_BAABEY010000022.1"/>
</dbReference>
<evidence type="ECO:0000256" key="4">
    <source>
        <dbReference type="ARBA" id="ARBA00022884"/>
    </source>
</evidence>